<gene>
    <name evidence="1" type="ORF">PGH07_05235</name>
</gene>
<organism evidence="1 2">
    <name type="scientific">Sulfurovum zhangzhouensis</name>
    <dbReference type="NCBI Taxonomy" id="3019067"/>
    <lineage>
        <taxon>Bacteria</taxon>
        <taxon>Pseudomonadati</taxon>
        <taxon>Campylobacterota</taxon>
        <taxon>Epsilonproteobacteria</taxon>
        <taxon>Campylobacterales</taxon>
        <taxon>Sulfurovaceae</taxon>
        <taxon>Sulfurovum</taxon>
    </lineage>
</organism>
<dbReference type="RefSeq" id="WP_289413150.1">
    <property type="nucleotide sequence ID" value="NZ_JAQIBD010000002.1"/>
</dbReference>
<reference evidence="1" key="1">
    <citation type="submission" date="2023-01" db="EMBL/GenBank/DDBJ databases">
        <title>Sulfurovum sp. zt1-1 genome assembly.</title>
        <authorList>
            <person name="Wang J."/>
        </authorList>
    </citation>
    <scope>NUCLEOTIDE SEQUENCE</scope>
    <source>
        <strain evidence="1">Zt1-1</strain>
    </source>
</reference>
<accession>A0ABT7QXM2</accession>
<dbReference type="Proteomes" id="UP001169069">
    <property type="component" value="Unassembled WGS sequence"/>
</dbReference>
<evidence type="ECO:0000313" key="1">
    <source>
        <dbReference type="EMBL" id="MDM5271570.1"/>
    </source>
</evidence>
<evidence type="ECO:0000313" key="2">
    <source>
        <dbReference type="Proteomes" id="UP001169069"/>
    </source>
</evidence>
<proteinExistence type="predicted"/>
<keyword evidence="2" id="KW-1185">Reference proteome</keyword>
<sequence>MQTLLFKGIIFLLGTLMKWVSVDKHTEMATSYLVGPFVTNYVLK</sequence>
<protein>
    <submittedName>
        <fullName evidence="1">Uncharacterized protein</fullName>
    </submittedName>
</protein>
<comment type="caution">
    <text evidence="1">The sequence shown here is derived from an EMBL/GenBank/DDBJ whole genome shotgun (WGS) entry which is preliminary data.</text>
</comment>
<dbReference type="EMBL" id="JAQIBD010000002">
    <property type="protein sequence ID" value="MDM5271570.1"/>
    <property type="molecule type" value="Genomic_DNA"/>
</dbReference>
<name>A0ABT7QXM2_9BACT</name>